<dbReference type="eggNOG" id="ENOG5030E2P">
    <property type="taxonomic scope" value="Bacteria"/>
</dbReference>
<proteinExistence type="predicted"/>
<organism evidence="4 5">
    <name type="scientific">Enterococcus caccae ATCC BAA-1240</name>
    <dbReference type="NCBI Taxonomy" id="1158612"/>
    <lineage>
        <taxon>Bacteria</taxon>
        <taxon>Bacillati</taxon>
        <taxon>Bacillota</taxon>
        <taxon>Bacilli</taxon>
        <taxon>Lactobacillales</taxon>
        <taxon>Enterococcaceae</taxon>
        <taxon>Enterococcus</taxon>
    </lineage>
</organism>
<dbReference type="OrthoDB" id="2339326at2"/>
<dbReference type="Proteomes" id="UP000013840">
    <property type="component" value="Unassembled WGS sequence"/>
</dbReference>
<protein>
    <recommendedName>
        <fullName evidence="3">WxL domain-containing protein</fullName>
    </recommendedName>
</protein>
<dbReference type="AlphaFoldDB" id="R3W847"/>
<dbReference type="RefSeq" id="WP_010772621.1">
    <property type="nucleotide sequence ID" value="NZ_KB946335.1"/>
</dbReference>
<keyword evidence="5" id="KW-1185">Reference proteome</keyword>
<dbReference type="InterPro" id="IPR027994">
    <property type="entry name" value="WxL_dom"/>
</dbReference>
<feature type="region of interest" description="Disordered" evidence="1">
    <location>
        <begin position="56"/>
        <end position="86"/>
    </location>
</feature>
<feature type="domain" description="WxL" evidence="3">
    <location>
        <begin position="48"/>
        <end position="264"/>
    </location>
</feature>
<name>R3W847_9ENTE</name>
<evidence type="ECO:0000313" key="4">
    <source>
        <dbReference type="EMBL" id="EOL43961.1"/>
    </source>
</evidence>
<dbReference type="EMBL" id="AJAU01000021">
    <property type="protein sequence ID" value="EOL43961.1"/>
    <property type="molecule type" value="Genomic_DNA"/>
</dbReference>
<sequence>MISKKNAVFTTTGVVTFASLLLGTASAFAETETGGNEVKPPITIQSPVHSEAEISFEQNETEVTPPVGPGGEEIEKPGEGETGGETGMVGPLTIDYITKLNFGAVKVSGNTTTYHAKLAELKLKDIVEPKKVPNYVQVTDNRGTNAGWQLQLKQDSQFQAKDKDNKVTELTGAELSLNNPVLKSVQKGSEFAPLGISQKLIPGAAAVTVVDAAAGKGMGTWHYSLGDTNEQAAKSVSLTIPGDTAKLANVAYKTVLTWTLVDAPEKSEVSPEVTP</sequence>
<gene>
    <name evidence="4" type="ORF">UC7_02534</name>
</gene>
<comment type="caution">
    <text evidence="4">The sequence shown here is derived from an EMBL/GenBank/DDBJ whole genome shotgun (WGS) entry which is preliminary data.</text>
</comment>
<evidence type="ECO:0000259" key="3">
    <source>
        <dbReference type="Pfam" id="PF13731"/>
    </source>
</evidence>
<feature type="chain" id="PRO_5004362814" description="WxL domain-containing protein" evidence="2">
    <location>
        <begin position="30"/>
        <end position="275"/>
    </location>
</feature>
<accession>R3W847</accession>
<feature type="signal peptide" evidence="2">
    <location>
        <begin position="1"/>
        <end position="29"/>
    </location>
</feature>
<evidence type="ECO:0000313" key="5">
    <source>
        <dbReference type="Proteomes" id="UP000013840"/>
    </source>
</evidence>
<reference evidence="4 5" key="1">
    <citation type="submission" date="2013-02" db="EMBL/GenBank/DDBJ databases">
        <title>The Genome Sequence of Enterococcus caccae BAA-1240.</title>
        <authorList>
            <consortium name="The Broad Institute Genome Sequencing Platform"/>
            <consortium name="The Broad Institute Genome Sequencing Center for Infectious Disease"/>
            <person name="Earl A.M."/>
            <person name="Gilmore M.S."/>
            <person name="Lebreton F."/>
            <person name="Walker B."/>
            <person name="Young S.K."/>
            <person name="Zeng Q."/>
            <person name="Gargeya S."/>
            <person name="Fitzgerald M."/>
            <person name="Haas B."/>
            <person name="Abouelleil A."/>
            <person name="Alvarado L."/>
            <person name="Arachchi H.M."/>
            <person name="Berlin A.M."/>
            <person name="Chapman S.B."/>
            <person name="Dewar J."/>
            <person name="Goldberg J."/>
            <person name="Griggs A."/>
            <person name="Gujja S."/>
            <person name="Hansen M."/>
            <person name="Howarth C."/>
            <person name="Imamovic A."/>
            <person name="Larimer J."/>
            <person name="McCowan C."/>
            <person name="Murphy C."/>
            <person name="Neiman D."/>
            <person name="Pearson M."/>
            <person name="Priest M."/>
            <person name="Roberts A."/>
            <person name="Saif S."/>
            <person name="Shea T."/>
            <person name="Sisk P."/>
            <person name="Sykes S."/>
            <person name="Wortman J."/>
            <person name="Nusbaum C."/>
            <person name="Birren B."/>
        </authorList>
    </citation>
    <scope>NUCLEOTIDE SEQUENCE [LARGE SCALE GENOMIC DNA]</scope>
    <source>
        <strain evidence="4 5">ATCC BAA-1240</strain>
    </source>
</reference>
<dbReference type="STRING" id="317735.RU98_GL002453"/>
<evidence type="ECO:0000256" key="1">
    <source>
        <dbReference type="SAM" id="MobiDB-lite"/>
    </source>
</evidence>
<dbReference type="Pfam" id="PF13731">
    <property type="entry name" value="WxL"/>
    <property type="match status" value="1"/>
</dbReference>
<evidence type="ECO:0000256" key="2">
    <source>
        <dbReference type="SAM" id="SignalP"/>
    </source>
</evidence>
<dbReference type="PATRIC" id="fig|1158612.3.peg.2497"/>
<keyword evidence="2" id="KW-0732">Signal</keyword>